<accession>A3AN90</accession>
<reference evidence="5" key="3">
    <citation type="journal article" date="2005" name="PLoS Biol.">
        <title>The genomes of Oryza sativa: a history of duplications.</title>
        <authorList>
            <person name="Yu J."/>
            <person name="Wang J."/>
            <person name="Lin W."/>
            <person name="Li S."/>
            <person name="Li H."/>
            <person name="Zhou J."/>
            <person name="Ni P."/>
            <person name="Dong W."/>
            <person name="Hu S."/>
            <person name="Zeng C."/>
            <person name="Zhang J."/>
            <person name="Zhang Y."/>
            <person name="Li R."/>
            <person name="Xu Z."/>
            <person name="Li S."/>
            <person name="Li X."/>
            <person name="Zheng H."/>
            <person name="Cong L."/>
            <person name="Lin L."/>
            <person name="Yin J."/>
            <person name="Geng J."/>
            <person name="Li G."/>
            <person name="Shi J."/>
            <person name="Liu J."/>
            <person name="Lv H."/>
            <person name="Li J."/>
            <person name="Wang J."/>
            <person name="Deng Y."/>
            <person name="Ran L."/>
            <person name="Shi X."/>
            <person name="Wang X."/>
            <person name="Wu Q."/>
            <person name="Li C."/>
            <person name="Ren X."/>
            <person name="Wang J."/>
            <person name="Wang X."/>
            <person name="Li D."/>
            <person name="Liu D."/>
            <person name="Zhang X."/>
            <person name="Ji Z."/>
            <person name="Zhao W."/>
            <person name="Sun Y."/>
            <person name="Zhang Z."/>
            <person name="Bao J."/>
            <person name="Han Y."/>
            <person name="Dong L."/>
            <person name="Ji J."/>
            <person name="Chen P."/>
            <person name="Wu S."/>
            <person name="Liu J."/>
            <person name="Xiao Y."/>
            <person name="Bu D."/>
            <person name="Tan J."/>
            <person name="Yang L."/>
            <person name="Ye C."/>
            <person name="Zhang J."/>
            <person name="Xu J."/>
            <person name="Zhou Y."/>
            <person name="Yu Y."/>
            <person name="Zhang B."/>
            <person name="Zhuang S."/>
            <person name="Wei H."/>
            <person name="Liu B."/>
            <person name="Lei M."/>
            <person name="Yu H."/>
            <person name="Li Y."/>
            <person name="Xu H."/>
            <person name="Wei S."/>
            <person name="He X."/>
            <person name="Fang L."/>
            <person name="Zhang Z."/>
            <person name="Zhang Y."/>
            <person name="Huang X."/>
            <person name="Su Z."/>
            <person name="Tong W."/>
            <person name="Li J."/>
            <person name="Tong Z."/>
            <person name="Li S."/>
            <person name="Ye J."/>
            <person name="Wang L."/>
            <person name="Fang L."/>
            <person name="Lei T."/>
            <person name="Chen C."/>
            <person name="Chen H."/>
            <person name="Xu Z."/>
            <person name="Li H."/>
            <person name="Huang H."/>
            <person name="Zhang F."/>
            <person name="Xu H."/>
            <person name="Li N."/>
            <person name="Zhao C."/>
            <person name="Li S."/>
            <person name="Dong L."/>
            <person name="Huang Y."/>
            <person name="Li L."/>
            <person name="Xi Y."/>
            <person name="Qi Q."/>
            <person name="Li W."/>
            <person name="Zhang B."/>
            <person name="Hu W."/>
            <person name="Zhang Y."/>
            <person name="Tian X."/>
            <person name="Jiao Y."/>
            <person name="Liang X."/>
            <person name="Jin J."/>
            <person name="Gao L."/>
            <person name="Zheng W."/>
            <person name="Hao B."/>
            <person name="Liu S."/>
            <person name="Wang W."/>
            <person name="Yuan L."/>
            <person name="Cao M."/>
            <person name="McDermott J."/>
            <person name="Samudrala R."/>
            <person name="Wang J."/>
            <person name="Wong G.K."/>
            <person name="Yang H."/>
        </authorList>
    </citation>
    <scope>NUCLEOTIDE SEQUENCE [LARGE SCALE GENOMIC DNA]</scope>
</reference>
<dbReference type="Proteomes" id="UP000000763">
    <property type="component" value="Chromosome 3"/>
</dbReference>
<dbReference type="InterPro" id="IPR005174">
    <property type="entry name" value="KIB1-4_b-propeller"/>
</dbReference>
<reference evidence="6" key="6">
    <citation type="journal article" date="2008" name="Nucleic Acids Res.">
        <title>The rice annotation project database (RAP-DB): 2008 update.</title>
        <authorList>
            <consortium name="The rice annotation project (RAP)"/>
        </authorList>
    </citation>
    <scope>GENOME REANNOTATION</scope>
    <source>
        <strain evidence="6">cv. Nipponbare</strain>
    </source>
</reference>
<reference evidence="6" key="2">
    <citation type="journal article" date="2005" name="Nature">
        <title>The map-based sequence of the rice genome.</title>
        <authorList>
            <consortium name="International rice genome sequencing project (IRGSP)"/>
            <person name="Matsumoto T."/>
            <person name="Wu J."/>
            <person name="Kanamori H."/>
            <person name="Katayose Y."/>
            <person name="Fujisawa M."/>
            <person name="Namiki N."/>
            <person name="Mizuno H."/>
            <person name="Yamamoto K."/>
            <person name="Antonio B.A."/>
            <person name="Baba T."/>
            <person name="Sakata K."/>
            <person name="Nagamura Y."/>
            <person name="Aoki H."/>
            <person name="Arikawa K."/>
            <person name="Arita K."/>
            <person name="Bito T."/>
            <person name="Chiden Y."/>
            <person name="Fujitsuka N."/>
            <person name="Fukunaka R."/>
            <person name="Hamada M."/>
            <person name="Harada C."/>
            <person name="Hayashi A."/>
            <person name="Hijishita S."/>
            <person name="Honda M."/>
            <person name="Hosokawa S."/>
            <person name="Ichikawa Y."/>
            <person name="Idonuma A."/>
            <person name="Iijima M."/>
            <person name="Ikeda M."/>
            <person name="Ikeno M."/>
            <person name="Ito K."/>
            <person name="Ito S."/>
            <person name="Ito T."/>
            <person name="Ito Y."/>
            <person name="Ito Y."/>
            <person name="Iwabuchi A."/>
            <person name="Kamiya K."/>
            <person name="Karasawa W."/>
            <person name="Kurita K."/>
            <person name="Katagiri S."/>
            <person name="Kikuta A."/>
            <person name="Kobayashi H."/>
            <person name="Kobayashi N."/>
            <person name="Machita K."/>
            <person name="Maehara T."/>
            <person name="Masukawa M."/>
            <person name="Mizubayashi T."/>
            <person name="Mukai Y."/>
            <person name="Nagasaki H."/>
            <person name="Nagata Y."/>
            <person name="Naito S."/>
            <person name="Nakashima M."/>
            <person name="Nakama Y."/>
            <person name="Nakamichi Y."/>
            <person name="Nakamura M."/>
            <person name="Meguro A."/>
            <person name="Negishi M."/>
            <person name="Ohta I."/>
            <person name="Ohta T."/>
            <person name="Okamoto M."/>
            <person name="Ono N."/>
            <person name="Saji S."/>
            <person name="Sakaguchi M."/>
            <person name="Sakai K."/>
            <person name="Shibata M."/>
            <person name="Shimokawa T."/>
            <person name="Song J."/>
            <person name="Takazaki Y."/>
            <person name="Terasawa K."/>
            <person name="Tsugane M."/>
            <person name="Tsuji K."/>
            <person name="Ueda S."/>
            <person name="Waki K."/>
            <person name="Yamagata H."/>
            <person name="Yamamoto M."/>
            <person name="Yamamoto S."/>
            <person name="Yamane H."/>
            <person name="Yoshiki S."/>
            <person name="Yoshihara R."/>
            <person name="Yukawa K."/>
            <person name="Zhong H."/>
            <person name="Yano M."/>
            <person name="Yuan Q."/>
            <person name="Ouyang S."/>
            <person name="Liu J."/>
            <person name="Jones K.M."/>
            <person name="Gansberger K."/>
            <person name="Moffat K."/>
            <person name="Hill J."/>
            <person name="Bera J."/>
            <person name="Fadrosh D."/>
            <person name="Jin S."/>
            <person name="Johri S."/>
            <person name="Kim M."/>
            <person name="Overton L."/>
            <person name="Reardon M."/>
            <person name="Tsitrin T."/>
            <person name="Vuong H."/>
            <person name="Weaver B."/>
            <person name="Ciecko A."/>
            <person name="Tallon L."/>
            <person name="Jackson J."/>
            <person name="Pai G."/>
            <person name="Aken S.V."/>
            <person name="Utterback T."/>
            <person name="Reidmuller S."/>
            <person name="Feldblyum T."/>
            <person name="Hsiao J."/>
            <person name="Zismann V."/>
            <person name="Iobst S."/>
            <person name="de Vazeille A.R."/>
            <person name="Buell C.R."/>
            <person name="Ying K."/>
            <person name="Li Y."/>
            <person name="Lu T."/>
            <person name="Huang Y."/>
            <person name="Zhao Q."/>
            <person name="Feng Q."/>
            <person name="Zhang L."/>
            <person name="Zhu J."/>
            <person name="Weng Q."/>
            <person name="Mu J."/>
            <person name="Lu Y."/>
            <person name="Fan D."/>
            <person name="Liu Y."/>
            <person name="Guan J."/>
            <person name="Zhang Y."/>
            <person name="Yu S."/>
            <person name="Liu X."/>
            <person name="Zhang Y."/>
            <person name="Hong G."/>
            <person name="Han B."/>
            <person name="Choisne N."/>
            <person name="Demange N."/>
            <person name="Orjeda G."/>
            <person name="Samain S."/>
            <person name="Cattolico L."/>
            <person name="Pelletier E."/>
            <person name="Couloux A."/>
            <person name="Segurens B."/>
            <person name="Wincker P."/>
            <person name="D'Hont A."/>
            <person name="Scarpelli C."/>
            <person name="Weissenbach J."/>
            <person name="Salanoubat M."/>
            <person name="Quetier F."/>
            <person name="Yu Y."/>
            <person name="Kim H.R."/>
            <person name="Rambo T."/>
            <person name="Currie J."/>
            <person name="Collura K."/>
            <person name="Luo M."/>
            <person name="Yang T."/>
            <person name="Ammiraju J.S.S."/>
            <person name="Engler F."/>
            <person name="Soderlund C."/>
            <person name="Wing R.A."/>
            <person name="Palmer L.E."/>
            <person name="de la Bastide M."/>
            <person name="Spiegel L."/>
            <person name="Nascimento L."/>
            <person name="Zutavern T."/>
            <person name="O'Shaughnessy A."/>
            <person name="Dike S."/>
            <person name="Dedhia N."/>
            <person name="Preston R."/>
            <person name="Balija V."/>
            <person name="McCombie W.R."/>
            <person name="Chow T."/>
            <person name="Chen H."/>
            <person name="Chung M."/>
            <person name="Chen C."/>
            <person name="Shaw J."/>
            <person name="Wu H."/>
            <person name="Hsiao K."/>
            <person name="Chao Y."/>
            <person name="Chu M."/>
            <person name="Cheng C."/>
            <person name="Hour A."/>
            <person name="Lee P."/>
            <person name="Lin S."/>
            <person name="Lin Y."/>
            <person name="Liou J."/>
            <person name="Liu S."/>
            <person name="Hsing Y."/>
            <person name="Raghuvanshi S."/>
            <person name="Mohanty A."/>
            <person name="Bharti A.K."/>
            <person name="Gaur A."/>
            <person name="Gupta V."/>
            <person name="Kumar D."/>
            <person name="Ravi V."/>
            <person name="Vij S."/>
            <person name="Kapur A."/>
            <person name="Khurana P."/>
            <person name="Khurana P."/>
            <person name="Khurana J.P."/>
            <person name="Tyagi A.K."/>
            <person name="Gaikwad K."/>
            <person name="Singh A."/>
            <person name="Dalal V."/>
            <person name="Srivastava S."/>
            <person name="Dixit A."/>
            <person name="Pal A.K."/>
            <person name="Ghazi I.A."/>
            <person name="Yadav M."/>
            <person name="Pandit A."/>
            <person name="Bhargava A."/>
            <person name="Sureshbabu K."/>
            <person name="Batra K."/>
            <person name="Sharma T.R."/>
            <person name="Mohapatra T."/>
            <person name="Singh N.K."/>
            <person name="Messing J."/>
            <person name="Nelson A.B."/>
            <person name="Fuks G."/>
            <person name="Kavchok S."/>
            <person name="Keizer G."/>
            <person name="Linton E."/>
            <person name="Llaca V."/>
            <person name="Song R."/>
            <person name="Tanyolac B."/>
            <person name="Young S."/>
            <person name="Ho-Il K."/>
            <person name="Hahn J.H."/>
            <person name="Sangsakoo G."/>
            <person name="Vanavichit A."/>
            <person name="de Mattos Luiz.A.T."/>
            <person name="Zimmer P.D."/>
            <person name="Malone G."/>
            <person name="Dellagostin O."/>
            <person name="de Oliveira A.C."/>
            <person name="Bevan M."/>
            <person name="Bancroft I."/>
            <person name="Minx P."/>
            <person name="Cordum H."/>
            <person name="Wilson R."/>
            <person name="Cheng Z."/>
            <person name="Jin W."/>
            <person name="Jiang J."/>
            <person name="Leong S.A."/>
            <person name="Iwama H."/>
            <person name="Gojobori T."/>
            <person name="Itoh T."/>
            <person name="Niimura Y."/>
            <person name="Fujii Y."/>
            <person name="Habara T."/>
            <person name="Sakai H."/>
            <person name="Sato Y."/>
            <person name="Wilson G."/>
            <person name="Kumar K."/>
            <person name="McCouch S."/>
            <person name="Juretic N."/>
            <person name="Hoen D."/>
            <person name="Wright S."/>
            <person name="Bruskiewich R."/>
            <person name="Bureau T."/>
            <person name="Miyao A."/>
            <person name="Hirochika H."/>
            <person name="Nishikawa T."/>
            <person name="Kadowaki K."/>
            <person name="Sugiura M."/>
            <person name="Burr B."/>
            <person name="Sasaki T."/>
        </authorList>
    </citation>
    <scope>NUCLEOTIDE SEQUENCE [LARGE SCALE GENOMIC DNA]</scope>
    <source>
        <strain evidence="6">cv. Nipponbare</strain>
    </source>
</reference>
<feature type="domain" description="KIB1-4 beta-propeller" evidence="2">
    <location>
        <begin position="97"/>
        <end position="227"/>
    </location>
</feature>
<evidence type="ECO:0000259" key="2">
    <source>
        <dbReference type="Pfam" id="PF03478"/>
    </source>
</evidence>
<dbReference type="Proteomes" id="UP000007752">
    <property type="component" value="Chromosome 3"/>
</dbReference>
<dbReference type="EMBL" id="AC084748">
    <property type="protein sequence ID" value="AAM19017.1"/>
    <property type="molecule type" value="Genomic_DNA"/>
</dbReference>
<name>A3AN90_ORYSJ</name>
<dbReference type="AlphaFoldDB" id="A3AN90"/>
<evidence type="ECO:0000313" key="5">
    <source>
        <dbReference type="EMBL" id="EAZ28779.1"/>
    </source>
</evidence>
<gene>
    <name evidence="3" type="primary">OSJNBa0091J19.12</name>
    <name evidence="4" type="synonym">OSJNBa0010I09.20</name>
    <name evidence="5" type="ORF">OsJ_12798</name>
</gene>
<reference evidence="5" key="7">
    <citation type="submission" date="2008-12" db="EMBL/GenBank/DDBJ databases">
        <title>Improved gene annotation of the rice (Oryza sativa) genomes.</title>
        <authorList>
            <person name="Wang J."/>
            <person name="Li R."/>
            <person name="Fan W."/>
            <person name="Huang Q."/>
            <person name="Zhang J."/>
            <person name="Zhou Y."/>
            <person name="Hu Y."/>
            <person name="Zi S."/>
            <person name="Li J."/>
            <person name="Ni P."/>
            <person name="Zheng H."/>
            <person name="Zhang Y."/>
            <person name="Zhao M."/>
            <person name="Hao Q."/>
            <person name="McDermott J."/>
            <person name="Samudrala R."/>
            <person name="Kristiansen K."/>
            <person name="Wong G.K.-S."/>
        </authorList>
    </citation>
    <scope>NUCLEOTIDE SEQUENCE</scope>
</reference>
<proteinExistence type="predicted"/>
<evidence type="ECO:0000313" key="3">
    <source>
        <dbReference type="EMBL" id="AAK09227.1"/>
    </source>
</evidence>
<accession>Q9AY82</accession>
<dbReference type="PANTHER" id="PTHR33127">
    <property type="entry name" value="TRANSMEMBRANE PROTEIN"/>
    <property type="match status" value="1"/>
</dbReference>
<reference evidence="4" key="4">
    <citation type="submission" date="2006-01" db="EMBL/GenBank/DDBJ databases">
        <title>Oryza sativa chromosome 3 BAC OSJNBa0010I09 genomic sequence.</title>
        <authorList>
            <person name="Buell C.R."/>
            <person name="Yuan Q."/>
            <person name="Ouyang S."/>
            <person name="Liu J."/>
            <person name="Gansberger K."/>
            <person name="Kim M.M."/>
            <person name="Overton II L.L."/>
            <person name="Bera J.J."/>
            <person name="Tsitrin T."/>
            <person name="Krol M.I."/>
            <person name="Jarrahi B.B."/>
            <person name="Jin S.S."/>
            <person name="Koo H."/>
            <person name="Zismann V."/>
            <person name="Hsiao J."/>
            <person name="Blunt S."/>
            <person name="Vanaken S.S."/>
            <person name="Utterback T.T."/>
            <person name="Feldblyum T.V."/>
            <person name="Yang Q.Q."/>
            <person name="Haas B.J."/>
            <person name="Suh B.B."/>
            <person name="Peterson J.J."/>
            <person name="Quackenbush J."/>
            <person name="White O."/>
            <person name="Salzberg S.L."/>
            <person name="Fraser C.M."/>
        </authorList>
    </citation>
    <scope>NUCLEOTIDE SEQUENCE</scope>
</reference>
<reference evidence="3" key="5">
    <citation type="submission" date="2006-01" db="EMBL/GenBank/DDBJ databases">
        <title>Oryza sativa chromosome 3 BAC OSJNBa0091J19 genomic sequence.</title>
        <authorList>
            <person name="Buell C.R."/>
            <person name="Yuan Q."/>
            <person name="Moffat K.S."/>
            <person name="Hill J.N."/>
            <person name="Burr P.C."/>
            <person name="Hsiao J."/>
            <person name="Zismann V."/>
            <person name="Pai G."/>
            <person name="Bowman C.L."/>
            <person name="Fujii C.Y."/>
            <person name="VanAken S.E."/>
            <person name="Bowman C.L."/>
            <person name="Craven B."/>
            <person name="Utterback T.R."/>
            <person name="Khalak H."/>
            <person name="Feldblyum T.V."/>
            <person name="Quackenbush J."/>
            <person name="White O."/>
            <person name="Salzberg S.L."/>
            <person name="Fraser C.M."/>
        </authorList>
    </citation>
    <scope>NUCLEOTIDE SEQUENCE</scope>
</reference>
<evidence type="ECO:0000256" key="1">
    <source>
        <dbReference type="SAM" id="MobiDB-lite"/>
    </source>
</evidence>
<dbReference type="Pfam" id="PF03478">
    <property type="entry name" value="Beta-prop_KIB1-4"/>
    <property type="match status" value="1"/>
</dbReference>
<feature type="region of interest" description="Disordered" evidence="1">
    <location>
        <begin position="1"/>
        <end position="58"/>
    </location>
</feature>
<dbReference type="EMBL" id="AC084320">
    <property type="protein sequence ID" value="AAK09227.1"/>
    <property type="molecule type" value="Genomic_DNA"/>
</dbReference>
<dbReference type="PANTHER" id="PTHR33127:SF4">
    <property type="entry name" value="OS03G0779600 PROTEIN"/>
    <property type="match status" value="1"/>
</dbReference>
<sequence length="257" mass="29251">MAPTQTSRRDQQQRLADAAGMDPDPRRHHHVSAEPTGFRRKDSAAAPAGSRAQQMRMRALRQTDDPRLHRASRRARRHHHLPLLPLVDGKGHEKAPITSIAACQGKFYFNGRFNSIRVLEFTPEPTFSFIAITEPLDFWGAASVFLVESEGELYMVSQLFDYNLEYICDVTVHKMDFSKHQWCTAEDIGGRTFLIAPCYFGASRSANECGLEKDCVYAIFVRYKYFEVSKVEDGETEEYDLIEAPNSDIGMWILPTV</sequence>
<evidence type="ECO:0000313" key="4">
    <source>
        <dbReference type="EMBL" id="AAM19017.1"/>
    </source>
</evidence>
<evidence type="ECO:0000313" key="6">
    <source>
        <dbReference type="Proteomes" id="UP000000763"/>
    </source>
</evidence>
<protein>
    <recommendedName>
        <fullName evidence="2">KIB1-4 beta-propeller domain-containing protein</fullName>
    </recommendedName>
</protein>
<dbReference type="EMBL" id="CM000140">
    <property type="protein sequence ID" value="EAZ28779.1"/>
    <property type="molecule type" value="Genomic_DNA"/>
</dbReference>
<organism evidence="3 6">
    <name type="scientific">Oryza sativa subsp. japonica</name>
    <name type="common">Rice</name>
    <dbReference type="NCBI Taxonomy" id="39947"/>
    <lineage>
        <taxon>Eukaryota</taxon>
        <taxon>Viridiplantae</taxon>
        <taxon>Streptophyta</taxon>
        <taxon>Embryophyta</taxon>
        <taxon>Tracheophyta</taxon>
        <taxon>Spermatophyta</taxon>
        <taxon>Magnoliopsida</taxon>
        <taxon>Liliopsida</taxon>
        <taxon>Poales</taxon>
        <taxon>Poaceae</taxon>
        <taxon>BOP clade</taxon>
        <taxon>Oryzoideae</taxon>
        <taxon>Oryzeae</taxon>
        <taxon>Oryzinae</taxon>
        <taxon>Oryza</taxon>
        <taxon>Oryza sativa</taxon>
    </lineage>
</organism>
<reference evidence="3" key="1">
    <citation type="submission" date="2002-04" db="EMBL/GenBank/DDBJ databases">
        <authorList>
            <person name="Buell R."/>
        </authorList>
    </citation>
    <scope>NUCLEOTIDE SEQUENCE</scope>
</reference>